<dbReference type="WBParaSite" id="ASIM_0000890301-mRNA-1">
    <property type="protein sequence ID" value="ASIM_0000890301-mRNA-1"/>
    <property type="gene ID" value="ASIM_0000890301"/>
</dbReference>
<protein>
    <submittedName>
        <fullName evidence="1">ARM repeat superfamily protein</fullName>
    </submittedName>
</protein>
<reference evidence="1" key="1">
    <citation type="submission" date="2017-02" db="UniProtKB">
        <authorList>
            <consortium name="WormBaseParasite"/>
        </authorList>
    </citation>
    <scope>IDENTIFICATION</scope>
</reference>
<dbReference type="AlphaFoldDB" id="A0A0M3JML5"/>
<sequence>LLKESNEEVSELVLHKVIYVLDTLCWSDDELDIDNIAAQLVCLAFGYYALIFDDILVDVFREAEL</sequence>
<evidence type="ECO:0000313" key="1">
    <source>
        <dbReference type="WBParaSite" id="ASIM_0000890301-mRNA-1"/>
    </source>
</evidence>
<organism evidence="1">
    <name type="scientific">Anisakis simplex</name>
    <name type="common">Herring worm</name>
    <dbReference type="NCBI Taxonomy" id="6269"/>
    <lineage>
        <taxon>Eukaryota</taxon>
        <taxon>Metazoa</taxon>
        <taxon>Ecdysozoa</taxon>
        <taxon>Nematoda</taxon>
        <taxon>Chromadorea</taxon>
        <taxon>Rhabditida</taxon>
        <taxon>Spirurina</taxon>
        <taxon>Ascaridomorpha</taxon>
        <taxon>Ascaridoidea</taxon>
        <taxon>Anisakidae</taxon>
        <taxon>Anisakis</taxon>
        <taxon>Anisakis simplex complex</taxon>
    </lineage>
</organism>
<name>A0A0M3JML5_ANISI</name>
<accession>A0A0M3JML5</accession>
<proteinExistence type="predicted"/>